<evidence type="ECO:0000313" key="1">
    <source>
        <dbReference type="EMBL" id="KAJ7635021.1"/>
    </source>
</evidence>
<dbReference type="SUPFAM" id="SSF51735">
    <property type="entry name" value="NAD(P)-binding Rossmann-fold domains"/>
    <property type="match status" value="1"/>
</dbReference>
<reference evidence="1" key="1">
    <citation type="submission" date="2023-03" db="EMBL/GenBank/DDBJ databases">
        <title>Massive genome expansion in bonnet fungi (Mycena s.s.) driven by repeated elements and novel gene families across ecological guilds.</title>
        <authorList>
            <consortium name="Lawrence Berkeley National Laboratory"/>
            <person name="Harder C.B."/>
            <person name="Miyauchi S."/>
            <person name="Viragh M."/>
            <person name="Kuo A."/>
            <person name="Thoen E."/>
            <person name="Andreopoulos B."/>
            <person name="Lu D."/>
            <person name="Skrede I."/>
            <person name="Drula E."/>
            <person name="Henrissat B."/>
            <person name="Morin E."/>
            <person name="Kohler A."/>
            <person name="Barry K."/>
            <person name="LaButti K."/>
            <person name="Morin E."/>
            <person name="Salamov A."/>
            <person name="Lipzen A."/>
            <person name="Mereny Z."/>
            <person name="Hegedus B."/>
            <person name="Baldrian P."/>
            <person name="Stursova M."/>
            <person name="Weitz H."/>
            <person name="Taylor A."/>
            <person name="Grigoriev I.V."/>
            <person name="Nagy L.G."/>
            <person name="Martin F."/>
            <person name="Kauserud H."/>
        </authorList>
    </citation>
    <scope>NUCLEOTIDE SEQUENCE</scope>
    <source>
        <strain evidence="1">9284</strain>
    </source>
</reference>
<dbReference type="Proteomes" id="UP001221142">
    <property type="component" value="Unassembled WGS sequence"/>
</dbReference>
<dbReference type="InterPro" id="IPR036291">
    <property type="entry name" value="NAD(P)-bd_dom_sf"/>
</dbReference>
<keyword evidence="2" id="KW-1185">Reference proteome</keyword>
<sequence length="141" mass="15714">MQLRRMAARCIVTQTISASILRSIEHVCQDAIFPHRRDWIYRWHPNAASFHFTVLVRDPKKAEKFNEIPGVTSVVGSLDDIPLVTKLVSEADIVVGVPGGTAIHNSTSITTTSVHPKLTFSPWDASSWKSIPTARETPIHF</sequence>
<dbReference type="AlphaFoldDB" id="A0AAD7BZP2"/>
<protein>
    <submittedName>
        <fullName evidence="1">Uncharacterized protein</fullName>
    </submittedName>
</protein>
<organism evidence="1 2">
    <name type="scientific">Roridomyces roridus</name>
    <dbReference type="NCBI Taxonomy" id="1738132"/>
    <lineage>
        <taxon>Eukaryota</taxon>
        <taxon>Fungi</taxon>
        <taxon>Dikarya</taxon>
        <taxon>Basidiomycota</taxon>
        <taxon>Agaricomycotina</taxon>
        <taxon>Agaricomycetes</taxon>
        <taxon>Agaricomycetidae</taxon>
        <taxon>Agaricales</taxon>
        <taxon>Marasmiineae</taxon>
        <taxon>Mycenaceae</taxon>
        <taxon>Roridomyces</taxon>
    </lineage>
</organism>
<proteinExistence type="predicted"/>
<comment type="caution">
    <text evidence="1">The sequence shown here is derived from an EMBL/GenBank/DDBJ whole genome shotgun (WGS) entry which is preliminary data.</text>
</comment>
<accession>A0AAD7BZP2</accession>
<dbReference type="EMBL" id="JARKIF010000007">
    <property type="protein sequence ID" value="KAJ7635021.1"/>
    <property type="molecule type" value="Genomic_DNA"/>
</dbReference>
<dbReference type="Gene3D" id="3.40.50.720">
    <property type="entry name" value="NAD(P)-binding Rossmann-like Domain"/>
    <property type="match status" value="1"/>
</dbReference>
<gene>
    <name evidence="1" type="ORF">FB45DRAFT_1025922</name>
</gene>
<name>A0AAD7BZP2_9AGAR</name>
<evidence type="ECO:0000313" key="2">
    <source>
        <dbReference type="Proteomes" id="UP001221142"/>
    </source>
</evidence>